<dbReference type="Proteomes" id="UP000012220">
    <property type="component" value="Unassembled WGS sequence"/>
</dbReference>
<evidence type="ECO:0000313" key="2">
    <source>
        <dbReference type="EMBL" id="EMY27894.1"/>
    </source>
</evidence>
<dbReference type="AlphaFoldDB" id="N1UW09"/>
<dbReference type="BioCyc" id="LINT1085541:G11IQ-2316-MONOMER"/>
<proteinExistence type="predicted"/>
<reference evidence="2 3" key="1">
    <citation type="submission" date="2013-02" db="EMBL/GenBank/DDBJ databases">
        <authorList>
            <person name="Harkins D.M."/>
            <person name="Durkin A.S."/>
            <person name="Brinkac L.M."/>
            <person name="Haft D.H."/>
            <person name="Selengut J.D."/>
            <person name="Sanka R."/>
            <person name="DePew J."/>
            <person name="Purushe J."/>
            <person name="Picardeau M."/>
            <person name="Werts C."/>
            <person name="Goarant C."/>
            <person name="Vinetz J.M."/>
            <person name="Sutton G.G."/>
            <person name="Nierman W.C."/>
            <person name="Fouts D.E."/>
        </authorList>
    </citation>
    <scope>NUCLEOTIDE SEQUENCE [LARGE SCALE GENOMIC DNA]</scope>
    <source>
        <strain evidence="2 3">200703203</strain>
    </source>
</reference>
<evidence type="ECO:0000256" key="1">
    <source>
        <dbReference type="SAM" id="Phobius"/>
    </source>
</evidence>
<name>N1UW09_LEPIR</name>
<keyword evidence="1" id="KW-0472">Membrane</keyword>
<keyword evidence="1" id="KW-1133">Transmembrane helix</keyword>
<comment type="caution">
    <text evidence="2">The sequence shown here is derived from an EMBL/GenBank/DDBJ whole genome shotgun (WGS) entry which is preliminary data.</text>
</comment>
<evidence type="ECO:0000313" key="3">
    <source>
        <dbReference type="Proteomes" id="UP000012220"/>
    </source>
</evidence>
<organism evidence="2 3">
    <name type="scientific">Leptospira interrogans serovar Australis str. 200703203</name>
    <dbReference type="NCBI Taxonomy" id="1085541"/>
    <lineage>
        <taxon>Bacteria</taxon>
        <taxon>Pseudomonadati</taxon>
        <taxon>Spirochaetota</taxon>
        <taxon>Spirochaetia</taxon>
        <taxon>Leptospirales</taxon>
        <taxon>Leptospiraceae</taxon>
        <taxon>Leptospira</taxon>
    </lineage>
</organism>
<dbReference type="EMBL" id="AHNY02000005">
    <property type="protein sequence ID" value="EMY27894.1"/>
    <property type="molecule type" value="Genomic_DNA"/>
</dbReference>
<sequence length="367" mass="42594">MACEKTLLRSNCDFFLMELFYQVMKPSANHSNQMFNKLSERRRPNQNNRKRLKLLFTLLILIPFTNHCLWLSTSIHYTSDLNGYARLPEDIQTLLIRVSDENSKELVGDTLANVECTQPVGSFAQVTFPISDIYKRREMWNGKVSQTARNAIRKIIPNVIFKADYCTTLETKEQFFLTESELNLKIQNQTRYLPPGCVLTRNINQRRAVVRSQFSETCGKIPDYSHVKSLTSRELDLISNGKVIIEIEDDRNPTGKGYNMELVISAIKHFVSLGIIPLHSKFEAFARLKSSDGYSNRILIYQGELTKSIWNYFLFPLWLVRSDSKIRLDGPFSERPADSISFDDYFYHDMIQILTAYELSSRLEYSK</sequence>
<keyword evidence="1" id="KW-0812">Transmembrane</keyword>
<protein>
    <submittedName>
        <fullName evidence="2">Uncharacterized protein</fullName>
    </submittedName>
</protein>
<feature type="transmembrane region" description="Helical" evidence="1">
    <location>
        <begin position="52"/>
        <end position="72"/>
    </location>
</feature>
<accession>N1UW09</accession>
<gene>
    <name evidence="2" type="ORF">LEP1GSC115_3180</name>
</gene>